<feature type="transmembrane region" description="Helical" evidence="8">
    <location>
        <begin position="168"/>
        <end position="189"/>
    </location>
</feature>
<keyword evidence="3" id="KW-1003">Cell membrane</keyword>
<dbReference type="Proteomes" id="UP001431532">
    <property type="component" value="Unassembled WGS sequence"/>
</dbReference>
<comment type="subcellular location">
    <subcellularLocation>
        <location evidence="1">Cell inner membrane</location>
        <topology evidence="1">Multi-pass membrane protein</topology>
    </subcellularLocation>
    <subcellularLocation>
        <location evidence="8">Cell membrane</location>
        <topology evidence="8">Multi-pass membrane protein</topology>
    </subcellularLocation>
</comment>
<evidence type="ECO:0000259" key="9">
    <source>
        <dbReference type="PROSITE" id="PS50928"/>
    </source>
</evidence>
<evidence type="ECO:0000256" key="3">
    <source>
        <dbReference type="ARBA" id="ARBA00022475"/>
    </source>
</evidence>
<evidence type="ECO:0000313" key="11">
    <source>
        <dbReference type="Proteomes" id="UP001431532"/>
    </source>
</evidence>
<feature type="transmembrane region" description="Helical" evidence="8">
    <location>
        <begin position="392"/>
        <end position="410"/>
    </location>
</feature>
<evidence type="ECO:0000256" key="1">
    <source>
        <dbReference type="ARBA" id="ARBA00004429"/>
    </source>
</evidence>
<evidence type="ECO:0000256" key="2">
    <source>
        <dbReference type="ARBA" id="ARBA00022448"/>
    </source>
</evidence>
<feature type="transmembrane region" description="Helical" evidence="8">
    <location>
        <begin position="270"/>
        <end position="296"/>
    </location>
</feature>
<dbReference type="GO" id="GO:0005886">
    <property type="term" value="C:plasma membrane"/>
    <property type="evidence" value="ECO:0007669"/>
    <property type="project" value="UniProtKB-SubCell"/>
</dbReference>
<dbReference type="AlphaFoldDB" id="A0AAW6U6T4"/>
<reference evidence="10" key="1">
    <citation type="submission" date="2023-05" db="EMBL/GenBank/DDBJ databases">
        <title>Mariniplasma microaerophilum sp. nov., a novel anaerobic mollicute isolated from terrestrial mud volcano, Taman Peninsula, Russia.</title>
        <authorList>
            <person name="Khomyakova M.A."/>
            <person name="Merkel A.Y."/>
            <person name="Slobodkin A.I."/>
        </authorList>
    </citation>
    <scope>NUCLEOTIDE SEQUENCE</scope>
    <source>
        <strain evidence="10">M4Ah</strain>
    </source>
</reference>
<keyword evidence="6 8" id="KW-1133">Transmembrane helix</keyword>
<dbReference type="RefSeq" id="WP_282839035.1">
    <property type="nucleotide sequence ID" value="NZ_JASCXW010000007.1"/>
</dbReference>
<organism evidence="10 11">
    <name type="scientific">Peloplasma aerotolerans</name>
    <dbReference type="NCBI Taxonomy" id="3044389"/>
    <lineage>
        <taxon>Bacteria</taxon>
        <taxon>Bacillati</taxon>
        <taxon>Mycoplasmatota</taxon>
        <taxon>Mollicutes</taxon>
        <taxon>Acholeplasmatales</taxon>
        <taxon>Acholeplasmataceae</taxon>
        <taxon>Peloplasma</taxon>
    </lineage>
</organism>
<dbReference type="Gene3D" id="1.10.3720.10">
    <property type="entry name" value="MetI-like"/>
    <property type="match status" value="2"/>
</dbReference>
<feature type="transmembrane region" description="Helical" evidence="8">
    <location>
        <begin position="448"/>
        <end position="467"/>
    </location>
</feature>
<dbReference type="PANTHER" id="PTHR43357:SF3">
    <property type="entry name" value="FE(3+)-TRANSPORT SYSTEM PERMEASE PROTEIN FBPB 2"/>
    <property type="match status" value="1"/>
</dbReference>
<feature type="transmembrane region" description="Helical" evidence="8">
    <location>
        <begin position="78"/>
        <end position="96"/>
    </location>
</feature>
<comment type="caution">
    <text evidence="10">The sequence shown here is derived from an EMBL/GenBank/DDBJ whole genome shotgun (WGS) entry which is preliminary data.</text>
</comment>
<dbReference type="PANTHER" id="PTHR43357">
    <property type="entry name" value="INNER MEMBRANE ABC TRANSPORTER PERMEASE PROTEIN YDCV"/>
    <property type="match status" value="1"/>
</dbReference>
<dbReference type="SUPFAM" id="SSF161098">
    <property type="entry name" value="MetI-like"/>
    <property type="match status" value="2"/>
</dbReference>
<evidence type="ECO:0000256" key="4">
    <source>
        <dbReference type="ARBA" id="ARBA00022519"/>
    </source>
</evidence>
<feature type="domain" description="ABC transmembrane type-1" evidence="9">
    <location>
        <begin position="40"/>
        <end position="239"/>
    </location>
</feature>
<evidence type="ECO:0000256" key="7">
    <source>
        <dbReference type="ARBA" id="ARBA00023136"/>
    </source>
</evidence>
<comment type="similarity">
    <text evidence="8">Belongs to the binding-protein-dependent transport system permease family.</text>
</comment>
<keyword evidence="4" id="KW-0997">Cell inner membrane</keyword>
<evidence type="ECO:0000256" key="8">
    <source>
        <dbReference type="RuleBase" id="RU363032"/>
    </source>
</evidence>
<keyword evidence="7 8" id="KW-0472">Membrane</keyword>
<protein>
    <submittedName>
        <fullName evidence="10">Iron ABC transporter permease</fullName>
    </submittedName>
</protein>
<gene>
    <name evidence="10" type="ORF">QJ521_03490</name>
</gene>
<name>A0AAW6U6T4_9MOLU</name>
<evidence type="ECO:0000256" key="6">
    <source>
        <dbReference type="ARBA" id="ARBA00022989"/>
    </source>
</evidence>
<dbReference type="InterPro" id="IPR000515">
    <property type="entry name" value="MetI-like"/>
</dbReference>
<accession>A0AAW6U6T4</accession>
<keyword evidence="2 8" id="KW-0813">Transport</keyword>
<evidence type="ECO:0000256" key="5">
    <source>
        <dbReference type="ARBA" id="ARBA00022692"/>
    </source>
</evidence>
<dbReference type="CDD" id="cd06261">
    <property type="entry name" value="TM_PBP2"/>
    <property type="match status" value="2"/>
</dbReference>
<evidence type="ECO:0000313" key="10">
    <source>
        <dbReference type="EMBL" id="MDI6452620.1"/>
    </source>
</evidence>
<dbReference type="GO" id="GO:0055085">
    <property type="term" value="P:transmembrane transport"/>
    <property type="evidence" value="ECO:0007669"/>
    <property type="project" value="InterPro"/>
</dbReference>
<dbReference type="Pfam" id="PF00528">
    <property type="entry name" value="BPD_transp_1"/>
    <property type="match status" value="1"/>
</dbReference>
<feature type="transmembrane region" description="Helical" evidence="8">
    <location>
        <begin position="308"/>
        <end position="333"/>
    </location>
</feature>
<sequence length="530" mass="59754">MSIVIGVLILLPIVNILFEFFGPSTSTWEHIKTHLLKEYIINSIVLIIIVSIISLIIGFTAAYFVARYDFKGRKFLSWMLVIPLAIPSYIAAYVYADMVSYTGTFSRLMRTIGIPGQINIMNMTGAALIFAFTLYPYIYILTLSALSRQSSSYIESATLLGANKWKRLISVTIPLVRPALVAGSLLVILETLNDYGVVQYFNVRVFSFAIFNAWFSLGDINSAIRLSAYLMILVFGVILIERILRGKRQYSMHVKTKLINRRKIHGWKHVGVTSFLWFVLAIGFIIPFLQLIWYLFLTFQNVFNMRLLIATMNTVVNSVITAIFIVVIALFMVNFSRMRARSKISKSWVKLANLGYAIPGAVIAVAVHVFFVDIDRLLAPIYSILIPNGPTLVITLSLFTLIFAYVLRFLSIGFNSIDSQYEKIGTKFTESAYMLGSSRLDALIRVDIPLILPGLIGAFILAFVDIIKELPLTLILRPANYDSLSTMVYIYAKDEMIQESSLASLILITIAGVLIYILTHYKKGLFNNVY</sequence>
<dbReference type="EMBL" id="JASCXW010000007">
    <property type="protein sequence ID" value="MDI6452620.1"/>
    <property type="molecule type" value="Genomic_DNA"/>
</dbReference>
<feature type="domain" description="ABC transmembrane type-1" evidence="9">
    <location>
        <begin position="311"/>
        <end position="519"/>
    </location>
</feature>
<keyword evidence="5 8" id="KW-0812">Transmembrane</keyword>
<dbReference type="InterPro" id="IPR035906">
    <property type="entry name" value="MetI-like_sf"/>
</dbReference>
<dbReference type="PROSITE" id="PS50928">
    <property type="entry name" value="ABC_TM1"/>
    <property type="match status" value="2"/>
</dbReference>
<feature type="transmembrane region" description="Helical" evidence="8">
    <location>
        <begin position="354"/>
        <end position="372"/>
    </location>
</feature>
<keyword evidence="11" id="KW-1185">Reference proteome</keyword>
<proteinExistence type="inferred from homology"/>
<feature type="transmembrane region" description="Helical" evidence="8">
    <location>
        <begin position="125"/>
        <end position="147"/>
    </location>
</feature>
<feature type="transmembrane region" description="Helical" evidence="8">
    <location>
        <begin position="226"/>
        <end position="244"/>
    </location>
</feature>
<feature type="transmembrane region" description="Helical" evidence="8">
    <location>
        <begin position="501"/>
        <end position="518"/>
    </location>
</feature>
<feature type="transmembrane region" description="Helical" evidence="8">
    <location>
        <begin position="40"/>
        <end position="66"/>
    </location>
</feature>